<feature type="domain" description="EB" evidence="3">
    <location>
        <begin position="28"/>
        <end position="61"/>
    </location>
</feature>
<evidence type="ECO:0000313" key="5">
    <source>
        <dbReference type="Proteomes" id="UP000198287"/>
    </source>
</evidence>
<evidence type="ECO:0000256" key="2">
    <source>
        <dbReference type="SAM" id="SignalP"/>
    </source>
</evidence>
<sequence length="417" mass="45939">MALKMQVSILVVLCIFQICHISAQIFLSPIGSPCTSSEQCVSNSDCVHSTCTCKPGFTELSSLECKMDYEGKCSKEADCNTAMGLHCINSICQCSQLPGQKEEYLFELGSCMNSSMRIMYQDVMTLINRTEFELMRFTTLFNVYMIQATSTSGLQDSNNDLDSLVLPSDINPVVYERLQQLEQHLFAEQSPIPAIVPAPTSPPSSTSAQPDTRAQLEAPQTTVPVVTIPNLLDGLFTRNETPNDATIVPPSPESPPPASPILPNPFQFPSTGNPNLNGDGLTSIIPNFIRMFAQFLPFVQSFNNVLTTAILRPFQRNQQQQQQQPARPFLGGLFNSLSTPILPQIPGGGVDQGGVNVNQDRVRANLLSLPFRLLQVPGRIFNSLFGPNSALAQLRQRLLPNVDFEQRAFRFLPWPLG</sequence>
<reference evidence="4 5" key="1">
    <citation type="submission" date="2015-12" db="EMBL/GenBank/DDBJ databases">
        <title>The genome of Folsomia candida.</title>
        <authorList>
            <person name="Faddeeva A."/>
            <person name="Derks M.F."/>
            <person name="Anvar Y."/>
            <person name="Smit S."/>
            <person name="Van Straalen N."/>
            <person name="Roelofs D."/>
        </authorList>
    </citation>
    <scope>NUCLEOTIDE SEQUENCE [LARGE SCALE GENOMIC DNA]</scope>
    <source>
        <strain evidence="4 5">VU population</strain>
        <tissue evidence="4">Whole body</tissue>
    </source>
</reference>
<accession>A0A226E2J1</accession>
<feature type="region of interest" description="Disordered" evidence="1">
    <location>
        <begin position="238"/>
        <end position="261"/>
    </location>
</feature>
<keyword evidence="5" id="KW-1185">Reference proteome</keyword>
<dbReference type="Pfam" id="PF01683">
    <property type="entry name" value="EB"/>
    <property type="match status" value="1"/>
</dbReference>
<feature type="chain" id="PRO_5012466163" description="EB domain-containing protein" evidence="2">
    <location>
        <begin position="24"/>
        <end position="417"/>
    </location>
</feature>
<dbReference type="Proteomes" id="UP000198287">
    <property type="component" value="Unassembled WGS sequence"/>
</dbReference>
<dbReference type="AlphaFoldDB" id="A0A226E2J1"/>
<evidence type="ECO:0000256" key="1">
    <source>
        <dbReference type="SAM" id="MobiDB-lite"/>
    </source>
</evidence>
<comment type="caution">
    <text evidence="4">The sequence shown here is derived from an EMBL/GenBank/DDBJ whole genome shotgun (WGS) entry which is preliminary data.</text>
</comment>
<dbReference type="EMBL" id="LNIX01000008">
    <property type="protein sequence ID" value="OXA51141.1"/>
    <property type="molecule type" value="Genomic_DNA"/>
</dbReference>
<evidence type="ECO:0000259" key="3">
    <source>
        <dbReference type="Pfam" id="PF01683"/>
    </source>
</evidence>
<feature type="compositionally biased region" description="Pro residues" evidence="1">
    <location>
        <begin position="249"/>
        <end position="261"/>
    </location>
</feature>
<feature type="region of interest" description="Disordered" evidence="1">
    <location>
        <begin position="193"/>
        <end position="217"/>
    </location>
</feature>
<keyword evidence="2" id="KW-0732">Signal</keyword>
<feature type="signal peptide" evidence="2">
    <location>
        <begin position="1"/>
        <end position="23"/>
    </location>
</feature>
<protein>
    <recommendedName>
        <fullName evidence="3">EB domain-containing protein</fullName>
    </recommendedName>
</protein>
<proteinExistence type="predicted"/>
<evidence type="ECO:0000313" key="4">
    <source>
        <dbReference type="EMBL" id="OXA51141.1"/>
    </source>
</evidence>
<organism evidence="4 5">
    <name type="scientific">Folsomia candida</name>
    <name type="common">Springtail</name>
    <dbReference type="NCBI Taxonomy" id="158441"/>
    <lineage>
        <taxon>Eukaryota</taxon>
        <taxon>Metazoa</taxon>
        <taxon>Ecdysozoa</taxon>
        <taxon>Arthropoda</taxon>
        <taxon>Hexapoda</taxon>
        <taxon>Collembola</taxon>
        <taxon>Entomobryomorpha</taxon>
        <taxon>Isotomoidea</taxon>
        <taxon>Isotomidae</taxon>
        <taxon>Proisotominae</taxon>
        <taxon>Folsomia</taxon>
    </lineage>
</organism>
<gene>
    <name evidence="4" type="ORF">Fcan01_14665</name>
</gene>
<dbReference type="InterPro" id="IPR006149">
    <property type="entry name" value="EB_dom"/>
</dbReference>
<dbReference type="OrthoDB" id="504708at2759"/>
<name>A0A226E2J1_FOLCA</name>